<dbReference type="Proteomes" id="UP000321595">
    <property type="component" value="Chromosome"/>
</dbReference>
<organism evidence="1 2">
    <name type="scientific">Microvenator marinus</name>
    <dbReference type="NCBI Taxonomy" id="2600177"/>
    <lineage>
        <taxon>Bacteria</taxon>
        <taxon>Deltaproteobacteria</taxon>
        <taxon>Bradymonadales</taxon>
        <taxon>Microvenatoraceae</taxon>
        <taxon>Microvenator</taxon>
    </lineage>
</organism>
<evidence type="ECO:0008006" key="3">
    <source>
        <dbReference type="Google" id="ProtNLM"/>
    </source>
</evidence>
<evidence type="ECO:0000313" key="2">
    <source>
        <dbReference type="Proteomes" id="UP000321595"/>
    </source>
</evidence>
<dbReference type="KEGG" id="bbae:FRD01_19360"/>
<gene>
    <name evidence="1" type="ORF">FRD01_19360</name>
</gene>
<accession>A0A5B8XTV2</accession>
<dbReference type="PROSITE" id="PS51257">
    <property type="entry name" value="PROKAR_LIPOPROTEIN"/>
    <property type="match status" value="1"/>
</dbReference>
<proteinExistence type="predicted"/>
<protein>
    <recommendedName>
        <fullName evidence="3">Lipoprotein</fullName>
    </recommendedName>
</protein>
<dbReference type="AlphaFoldDB" id="A0A5B8XTV2"/>
<dbReference type="EMBL" id="CP042467">
    <property type="protein sequence ID" value="QED29352.1"/>
    <property type="molecule type" value="Genomic_DNA"/>
</dbReference>
<name>A0A5B8XTV2_9DELT</name>
<sequence>MKFIVIFMALLLGVSCDKSNESAEDTAKTAAEKMGVPSEKEIKQDIKKGVEDVLKNKGPKWKVSYNGDLSGKLEGSILTATSVAGATTLVGADMTPDKKAKADHQIQATIVNRADPPMVMMTLTLADGTKCQAGKGQTSKVKFHDENAKTLKADLKGALTCEGGKKITYEANVDRS</sequence>
<reference evidence="1 2" key="1">
    <citation type="submission" date="2019-08" db="EMBL/GenBank/DDBJ databases">
        <authorList>
            <person name="Liang Q."/>
        </authorList>
    </citation>
    <scope>NUCLEOTIDE SEQUENCE [LARGE SCALE GENOMIC DNA]</scope>
    <source>
        <strain evidence="1 2">V1718</strain>
    </source>
</reference>
<dbReference type="RefSeq" id="WP_146962585.1">
    <property type="nucleotide sequence ID" value="NZ_CP042467.1"/>
</dbReference>
<evidence type="ECO:0000313" key="1">
    <source>
        <dbReference type="EMBL" id="QED29352.1"/>
    </source>
</evidence>
<keyword evidence="2" id="KW-1185">Reference proteome</keyword>